<keyword evidence="4" id="KW-0997">Cell inner membrane</keyword>
<dbReference type="GO" id="GO:0017004">
    <property type="term" value="P:cytochrome complex assembly"/>
    <property type="evidence" value="ECO:0007669"/>
    <property type="project" value="UniProtKB-KW"/>
</dbReference>
<sequence>MLIEIGHFAAIVAFVLTFVQIAAPIAGAKLERPAWIRVGRHAAFLVFGLLTVASLSLVYAFVEHDFSVRYVATNSSRNTPLMYLITGMWGGHEGSLLLWGWLLSMFVAVAAWIHWRPHPRSIPWVLSILGAVVCGFLMLVLFLSSPFERLIPAAPMGRDLNPLLQDPGMAFHPPFLYLGYVGFAVPYAFAMAALITGSSREEWILATRRWTLFAWAMLTTGIVFGAYWAYYELGWGGYWAWDPVENASFMPWLTGTAFLHSIMVQERRRMFKTWNLFLIITTFALSLLGTFLVRSGVLSSVHAFASDPGRGVFILIFMAVMLLFSFGLLAFRSDHLKSDVRMQGLLCKENAFLFNNLFLLVATVTVLLGTLFPLAVETFTDDKVTVGPPYFNKVFIPLMLGLLFLMAIGPLIAWRKANQRDLKHNFMIPGVLGAMAIPVGWFIGVDHPYGLLTVGLGVFVFATHFWDVYRGVMVRVRQGQGNPLLALGKMLLRNRRRYGGFIVHLGILVMCAGFIGTGLFQTEKTVMMRPGDSMQVGPWTLDFKSIGNARGPNWSAEEALIEAKKGDLTLMLHPQQRKYDRHSMTTTEAAIENFLFEDLYVILNDPVPGTDKFAIRAYRNPLVGWIWAGSLIMAFGAIVSMTQGRRLARKTKAA</sequence>
<dbReference type="GO" id="GO:0020037">
    <property type="term" value="F:heme binding"/>
    <property type="evidence" value="ECO:0007669"/>
    <property type="project" value="InterPro"/>
</dbReference>
<dbReference type="PANTHER" id="PTHR43653">
    <property type="entry name" value="CYTOCHROME C ASSEMBLY PROTEIN-RELATED"/>
    <property type="match status" value="1"/>
</dbReference>
<dbReference type="GO" id="GO:0015232">
    <property type="term" value="F:heme transmembrane transporter activity"/>
    <property type="evidence" value="ECO:0007669"/>
    <property type="project" value="InterPro"/>
</dbReference>
<comment type="caution">
    <text evidence="13">The sequence shown here is derived from an EMBL/GenBank/DDBJ whole genome shotgun (WGS) entry which is preliminary data.</text>
</comment>
<comment type="function">
    <text evidence="9">Required for the biogenesis of c-type cytochromes. Possible subunit of a heme lyase.</text>
</comment>
<evidence type="ECO:0000256" key="10">
    <source>
        <dbReference type="SAM" id="Phobius"/>
    </source>
</evidence>
<dbReference type="GO" id="GO:0005886">
    <property type="term" value="C:plasma membrane"/>
    <property type="evidence" value="ECO:0007669"/>
    <property type="project" value="UniProtKB-SubCell"/>
</dbReference>
<evidence type="ECO:0000259" key="11">
    <source>
        <dbReference type="Pfam" id="PF01578"/>
    </source>
</evidence>
<feature type="transmembrane region" description="Helical" evidence="10">
    <location>
        <begin position="96"/>
        <end position="115"/>
    </location>
</feature>
<accession>A0A1Y2K1H1</accession>
<evidence type="ECO:0000313" key="13">
    <source>
        <dbReference type="EMBL" id="OSM01476.1"/>
    </source>
</evidence>
<feature type="transmembrane region" description="Helical" evidence="10">
    <location>
        <begin position="276"/>
        <end position="293"/>
    </location>
</feature>
<dbReference type="InterPro" id="IPR003568">
    <property type="entry name" value="Cyt_c_biogenesis_CcmF"/>
</dbReference>
<keyword evidence="14" id="KW-1185">Reference proteome</keyword>
<dbReference type="InterPro" id="IPR003567">
    <property type="entry name" value="Cyt_c_biogenesis"/>
</dbReference>
<dbReference type="InterPro" id="IPR032523">
    <property type="entry name" value="CcmF_C"/>
</dbReference>
<feature type="transmembrane region" description="Helical" evidence="10">
    <location>
        <begin position="622"/>
        <end position="642"/>
    </location>
</feature>
<dbReference type="STRING" id="1434232.MAIT1_01447"/>
<dbReference type="RefSeq" id="WP_085442926.1">
    <property type="nucleotide sequence ID" value="NZ_LVJN01000020.1"/>
</dbReference>
<evidence type="ECO:0000256" key="3">
    <source>
        <dbReference type="ARBA" id="ARBA00022475"/>
    </source>
</evidence>
<protein>
    <submittedName>
        <fullName evidence="13">Putative cytochrome C assembly protein</fullName>
    </submittedName>
</protein>
<keyword evidence="3" id="KW-1003">Cell membrane</keyword>
<keyword evidence="6" id="KW-0201">Cytochrome c-type biogenesis</keyword>
<dbReference type="InterPro" id="IPR002541">
    <property type="entry name" value="Cyt_c_assembly"/>
</dbReference>
<dbReference type="Proteomes" id="UP000194003">
    <property type="component" value="Unassembled WGS sequence"/>
</dbReference>
<dbReference type="EMBL" id="LVJN01000020">
    <property type="protein sequence ID" value="OSM01476.1"/>
    <property type="molecule type" value="Genomic_DNA"/>
</dbReference>
<evidence type="ECO:0000256" key="9">
    <source>
        <dbReference type="ARBA" id="ARBA00037230"/>
    </source>
</evidence>
<evidence type="ECO:0000256" key="2">
    <source>
        <dbReference type="ARBA" id="ARBA00009186"/>
    </source>
</evidence>
<dbReference type="Pfam" id="PF16327">
    <property type="entry name" value="CcmF_C"/>
    <property type="match status" value="1"/>
</dbReference>
<evidence type="ECO:0000256" key="8">
    <source>
        <dbReference type="ARBA" id="ARBA00023136"/>
    </source>
</evidence>
<organism evidence="13 14">
    <name type="scientific">Magnetofaba australis IT-1</name>
    <dbReference type="NCBI Taxonomy" id="1434232"/>
    <lineage>
        <taxon>Bacteria</taxon>
        <taxon>Pseudomonadati</taxon>
        <taxon>Pseudomonadota</taxon>
        <taxon>Magnetococcia</taxon>
        <taxon>Magnetococcales</taxon>
        <taxon>Magnetococcaceae</taxon>
        <taxon>Magnetofaba</taxon>
    </lineage>
</organism>
<dbReference type="PRINTS" id="PR01411">
    <property type="entry name" value="CCMFBIOGNSIS"/>
</dbReference>
<feature type="transmembrane region" description="Helical" evidence="10">
    <location>
        <begin position="210"/>
        <end position="229"/>
    </location>
</feature>
<feature type="transmembrane region" description="Helical" evidence="10">
    <location>
        <begin position="394"/>
        <end position="414"/>
    </location>
</feature>
<proteinExistence type="inferred from homology"/>
<feature type="transmembrane region" description="Helical" evidence="10">
    <location>
        <begin position="175"/>
        <end position="198"/>
    </location>
</feature>
<keyword evidence="5 10" id="KW-0812">Transmembrane</keyword>
<feature type="domain" description="Cytochrome c assembly protein" evidence="11">
    <location>
        <begin position="89"/>
        <end position="295"/>
    </location>
</feature>
<feature type="transmembrane region" description="Helical" evidence="10">
    <location>
        <begin position="42"/>
        <end position="62"/>
    </location>
</feature>
<dbReference type="NCBIfam" id="NF007691">
    <property type="entry name" value="PRK10369.1"/>
    <property type="match status" value="1"/>
</dbReference>
<evidence type="ECO:0000259" key="12">
    <source>
        <dbReference type="Pfam" id="PF16327"/>
    </source>
</evidence>
<evidence type="ECO:0000256" key="7">
    <source>
        <dbReference type="ARBA" id="ARBA00022989"/>
    </source>
</evidence>
<keyword evidence="7 10" id="KW-1133">Transmembrane helix</keyword>
<keyword evidence="8 10" id="KW-0472">Membrane</keyword>
<feature type="transmembrane region" description="Helical" evidence="10">
    <location>
        <begin position="249"/>
        <end position="264"/>
    </location>
</feature>
<evidence type="ECO:0000256" key="1">
    <source>
        <dbReference type="ARBA" id="ARBA00004429"/>
    </source>
</evidence>
<comment type="similarity">
    <text evidence="2">Belongs to the CcmF/CycK/Ccl1/NrfE/CcsA family.</text>
</comment>
<dbReference type="Pfam" id="PF01578">
    <property type="entry name" value="Cytochrom_C_asm"/>
    <property type="match status" value="1"/>
</dbReference>
<feature type="transmembrane region" description="Helical" evidence="10">
    <location>
        <begin position="313"/>
        <end position="331"/>
    </location>
</feature>
<feature type="transmembrane region" description="Helical" evidence="10">
    <location>
        <begin position="6"/>
        <end position="30"/>
    </location>
</feature>
<feature type="transmembrane region" description="Helical" evidence="10">
    <location>
        <begin position="426"/>
        <end position="443"/>
    </location>
</feature>
<dbReference type="OrthoDB" id="9761451at2"/>
<evidence type="ECO:0000313" key="14">
    <source>
        <dbReference type="Proteomes" id="UP000194003"/>
    </source>
</evidence>
<feature type="transmembrane region" description="Helical" evidence="10">
    <location>
        <begin position="449"/>
        <end position="469"/>
    </location>
</feature>
<feature type="transmembrane region" description="Helical" evidence="10">
    <location>
        <begin position="352"/>
        <end position="374"/>
    </location>
</feature>
<reference evidence="13 14" key="1">
    <citation type="journal article" date="2016" name="BMC Genomics">
        <title>Combined genomic and structural analyses of a cultured magnetotactic bacterium reveals its niche adaptation to a dynamic environment.</title>
        <authorList>
            <person name="Araujo A.C."/>
            <person name="Morillo V."/>
            <person name="Cypriano J."/>
            <person name="Teixeira L.C."/>
            <person name="Leao P."/>
            <person name="Lyra S."/>
            <person name="Almeida L.G."/>
            <person name="Bazylinski D.A."/>
            <person name="Vasconcellos A.T."/>
            <person name="Abreu F."/>
            <person name="Lins U."/>
        </authorList>
    </citation>
    <scope>NUCLEOTIDE SEQUENCE [LARGE SCALE GENOMIC DNA]</scope>
    <source>
        <strain evidence="13 14">IT-1</strain>
    </source>
</reference>
<dbReference type="AlphaFoldDB" id="A0A1Y2K1H1"/>
<evidence type="ECO:0000256" key="5">
    <source>
        <dbReference type="ARBA" id="ARBA00022692"/>
    </source>
</evidence>
<name>A0A1Y2K1H1_9PROT</name>
<feature type="transmembrane region" description="Helical" evidence="10">
    <location>
        <begin position="498"/>
        <end position="520"/>
    </location>
</feature>
<evidence type="ECO:0000256" key="6">
    <source>
        <dbReference type="ARBA" id="ARBA00022748"/>
    </source>
</evidence>
<evidence type="ECO:0000256" key="4">
    <source>
        <dbReference type="ARBA" id="ARBA00022519"/>
    </source>
</evidence>
<comment type="subcellular location">
    <subcellularLocation>
        <location evidence="1">Cell inner membrane</location>
        <topology evidence="1">Multi-pass membrane protein</topology>
    </subcellularLocation>
</comment>
<dbReference type="PANTHER" id="PTHR43653:SF1">
    <property type="entry name" value="CYTOCHROME C-TYPE BIOGENESIS PROTEIN CCMF"/>
    <property type="match status" value="1"/>
</dbReference>
<feature type="transmembrane region" description="Helical" evidence="10">
    <location>
        <begin position="122"/>
        <end position="143"/>
    </location>
</feature>
<dbReference type="PRINTS" id="PR01410">
    <property type="entry name" value="CCBIOGENESIS"/>
</dbReference>
<dbReference type="NCBIfam" id="TIGR00353">
    <property type="entry name" value="nrfE"/>
    <property type="match status" value="1"/>
</dbReference>
<gene>
    <name evidence="13" type="ORF">MAIT1_01447</name>
</gene>
<feature type="domain" description="Cytochrome c-type biogenesis protein CcmF C-terminal" evidence="12">
    <location>
        <begin position="315"/>
        <end position="642"/>
    </location>
</feature>